<dbReference type="EMBL" id="JAGGKS010000008">
    <property type="protein sequence ID" value="MBP1926886.1"/>
    <property type="molecule type" value="Genomic_DNA"/>
</dbReference>
<accession>A0ABS4GGR1</accession>
<evidence type="ECO:0000313" key="1">
    <source>
        <dbReference type="EMBL" id="MBP1926886.1"/>
    </source>
</evidence>
<proteinExistence type="predicted"/>
<organism evidence="1 2">
    <name type="scientific">Sedimentibacter acidaminivorans</name>
    <dbReference type="NCBI Taxonomy" id="913099"/>
    <lineage>
        <taxon>Bacteria</taxon>
        <taxon>Bacillati</taxon>
        <taxon>Bacillota</taxon>
        <taxon>Tissierellia</taxon>
        <taxon>Sedimentibacter</taxon>
    </lineage>
</organism>
<dbReference type="RefSeq" id="WP_209512603.1">
    <property type="nucleotide sequence ID" value="NZ_JAGGKS010000008.1"/>
</dbReference>
<name>A0ABS4GGR1_9FIRM</name>
<dbReference type="Pfam" id="PF20293">
    <property type="entry name" value="MC6"/>
    <property type="match status" value="1"/>
</dbReference>
<comment type="caution">
    <text evidence="1">The sequence shown here is derived from an EMBL/GenBank/DDBJ whole genome shotgun (WGS) entry which is preliminary data.</text>
</comment>
<gene>
    <name evidence="1" type="ORF">J2Z76_002756</name>
</gene>
<reference evidence="1 2" key="1">
    <citation type="submission" date="2021-03" db="EMBL/GenBank/DDBJ databases">
        <title>Genomic Encyclopedia of Type Strains, Phase IV (KMG-IV): sequencing the most valuable type-strain genomes for metagenomic binning, comparative biology and taxonomic classification.</title>
        <authorList>
            <person name="Goeker M."/>
        </authorList>
    </citation>
    <scope>NUCLEOTIDE SEQUENCE [LARGE SCALE GENOMIC DNA]</scope>
    <source>
        <strain evidence="1 2">DSM 24004</strain>
    </source>
</reference>
<protein>
    <submittedName>
        <fullName evidence="1">Uncharacterized protein</fullName>
    </submittedName>
</protein>
<evidence type="ECO:0000313" key="2">
    <source>
        <dbReference type="Proteomes" id="UP001519342"/>
    </source>
</evidence>
<dbReference type="InterPro" id="IPR046897">
    <property type="entry name" value="ABC-3C_MC6"/>
</dbReference>
<keyword evidence="2" id="KW-1185">Reference proteome</keyword>
<dbReference type="Proteomes" id="UP001519342">
    <property type="component" value="Unassembled WGS sequence"/>
</dbReference>
<sequence>MGCRILPNKHTEMSKSLFGIGGIILSMLNTPTYIETCWDNYIKDYIDKKIVKYNCTFDYFVFAIDYLYTIGAINIDKKGRLYREIN</sequence>